<name>A0A6M6E1Q2_PRIMG</name>
<dbReference type="Pfam" id="PF04542">
    <property type="entry name" value="Sigma70_r2"/>
    <property type="match status" value="1"/>
</dbReference>
<evidence type="ECO:0000313" key="3">
    <source>
        <dbReference type="Proteomes" id="UP000501076"/>
    </source>
</evidence>
<dbReference type="InterPro" id="IPR013325">
    <property type="entry name" value="RNA_pol_sigma_r2"/>
</dbReference>
<dbReference type="SUPFAM" id="SSF88946">
    <property type="entry name" value="Sigma2 domain of RNA polymerase sigma factors"/>
    <property type="match status" value="1"/>
</dbReference>
<sequence>MNTVIEKQTKQLTDLSNEELVELYREDYNVTPLRILYSRNKQNLSTLTEDMLVVLLQNGYTDVKENLYDLVKVNKYNTSDEVLVIMSQDGIEDAKDIISVQYVDFVKRTVLQLKKRGRYNRGDDDDDLIQSGYIGFCKAIRDFKIEKKRPFKIFVQHVIKRHIDSIISRSGNNKLRTLNDAFSYHSPVSKNDSENTFEQLLKSEEYQPEHHLIVEETFWELWETLSETEKCVCWYYSEDYSYEEIGKIVFRDTHPTIEAQIKAVDNTMQRVKTKREDYIEMLKKSK</sequence>
<dbReference type="AlphaFoldDB" id="A0A6M6E1Q2"/>
<evidence type="ECO:0000259" key="1">
    <source>
        <dbReference type="Pfam" id="PF04542"/>
    </source>
</evidence>
<keyword evidence="2" id="KW-0614">Plasmid</keyword>
<dbReference type="InterPro" id="IPR007627">
    <property type="entry name" value="RNA_pol_sigma70_r2"/>
</dbReference>
<evidence type="ECO:0000313" key="2">
    <source>
        <dbReference type="EMBL" id="QJX80710.1"/>
    </source>
</evidence>
<protein>
    <recommendedName>
        <fullName evidence="1">RNA polymerase sigma-70 region 2 domain-containing protein</fullName>
    </recommendedName>
</protein>
<dbReference type="Gene3D" id="1.10.1740.10">
    <property type="match status" value="1"/>
</dbReference>
<accession>A0A6M6E1Q2</accession>
<dbReference type="EMBL" id="CP045273">
    <property type="protein sequence ID" value="QJX80710.1"/>
    <property type="molecule type" value="Genomic_DNA"/>
</dbReference>
<geneLocation type="plasmid" evidence="3">
    <name>pfdu301a</name>
</geneLocation>
<feature type="domain" description="RNA polymerase sigma-70 region 2" evidence="1">
    <location>
        <begin position="101"/>
        <end position="163"/>
    </location>
</feature>
<gene>
    <name evidence="2" type="ORF">FDZ14_31975</name>
</gene>
<proteinExistence type="predicted"/>
<dbReference type="Proteomes" id="UP000501076">
    <property type="component" value="Plasmid pFDU301A"/>
</dbReference>
<dbReference type="RefSeq" id="WP_171778706.1">
    <property type="nucleotide sequence ID" value="NZ_CP045273.1"/>
</dbReference>
<dbReference type="GO" id="GO:0006352">
    <property type="term" value="P:DNA-templated transcription initiation"/>
    <property type="evidence" value="ECO:0007669"/>
    <property type="project" value="InterPro"/>
</dbReference>
<organism evidence="2 3">
    <name type="scientific">Priestia megaterium</name>
    <name type="common">Bacillus megaterium</name>
    <dbReference type="NCBI Taxonomy" id="1404"/>
    <lineage>
        <taxon>Bacteria</taxon>
        <taxon>Bacillati</taxon>
        <taxon>Bacillota</taxon>
        <taxon>Bacilli</taxon>
        <taxon>Bacillales</taxon>
        <taxon>Bacillaceae</taxon>
        <taxon>Priestia</taxon>
    </lineage>
</organism>
<reference evidence="2 3" key="1">
    <citation type="submission" date="2019-10" db="EMBL/GenBank/DDBJ databases">
        <title>Complete genome sequences for adaption low water activity.</title>
        <authorList>
            <person name="Zhao L."/>
            <person name="Zhong J."/>
        </authorList>
    </citation>
    <scope>NUCLEOTIDE SEQUENCE [LARGE SCALE GENOMIC DNA]</scope>
    <source>
        <strain evidence="2 3">FDU301</strain>
        <plasmid evidence="3">pfdu301a</plasmid>
    </source>
</reference>
<dbReference type="GO" id="GO:0003700">
    <property type="term" value="F:DNA-binding transcription factor activity"/>
    <property type="evidence" value="ECO:0007669"/>
    <property type="project" value="InterPro"/>
</dbReference>